<feature type="coiled-coil region" evidence="7">
    <location>
        <begin position="524"/>
        <end position="551"/>
    </location>
</feature>
<dbReference type="InterPro" id="IPR029045">
    <property type="entry name" value="ClpP/crotonase-like_dom_sf"/>
</dbReference>
<comment type="subcellular location">
    <subcellularLocation>
        <location evidence="1">Cytoplasm</location>
    </subcellularLocation>
</comment>
<evidence type="ECO:0000256" key="1">
    <source>
        <dbReference type="ARBA" id="ARBA00004496"/>
    </source>
</evidence>
<dbReference type="PANTHER" id="PTHR43253:SF1">
    <property type="entry name" value="TRICORN PROTEASE HOMOLOG 2-RELATED"/>
    <property type="match status" value="1"/>
</dbReference>
<comment type="similarity">
    <text evidence="2">Belongs to the peptidase S41B family.</text>
</comment>
<organism evidence="9 10">
    <name type="scientific">candidate division TA06 bacterium DG_78</name>
    <dbReference type="NCBI Taxonomy" id="1703772"/>
    <lineage>
        <taxon>Bacteria</taxon>
        <taxon>Bacteria division TA06</taxon>
    </lineage>
</organism>
<dbReference type="Gene3D" id="2.130.10.10">
    <property type="entry name" value="YVTN repeat-like/Quinoprotein amine dehydrogenase"/>
    <property type="match status" value="1"/>
</dbReference>
<keyword evidence="7" id="KW-0175">Coiled coil</keyword>
<dbReference type="InterPro" id="IPR028204">
    <property type="entry name" value="Tricorn_C1"/>
</dbReference>
<comment type="caution">
    <text evidence="9">The sequence shown here is derived from an EMBL/GenBank/DDBJ whole genome shotgun (WGS) entry which is preliminary data.</text>
</comment>
<keyword evidence="3" id="KW-0963">Cytoplasm</keyword>
<dbReference type="SUPFAM" id="SSF82171">
    <property type="entry name" value="DPP6 N-terminal domain-like"/>
    <property type="match status" value="1"/>
</dbReference>
<evidence type="ECO:0000259" key="8">
    <source>
        <dbReference type="Pfam" id="PF14684"/>
    </source>
</evidence>
<dbReference type="Proteomes" id="UP000051012">
    <property type="component" value="Unassembled WGS sequence"/>
</dbReference>
<dbReference type="PANTHER" id="PTHR43253">
    <property type="entry name" value="TRICORN PROTEASE HOMOLOG 2-RELATED"/>
    <property type="match status" value="1"/>
</dbReference>
<sequence>MQGYYRFPTIHNDTIIFVCEDDLWIISTKGGVARRLTSSLGEISSPFLSPNGKEVAFISREEGHPEVYCMPTHGGVARRITFLGANSYVVGWSRDSKRILFASNVGQWYLRMFSIYSVDKNKDTPKLIPVGPAREISFGLKKDVIIGRNTADPARWKRYRGGTVGELWIDSAGKGNFKKLINLKGNLASPMWIDNRIYFISDHEGIGNIYSCTVSGKNVKRHTNHTTFYVRNANTDGKRIVYHAGGDIYVYDKQKNLSREINIQYHSPRVQTNRKFVEAAKYLEDYAIHPKGEMVCVTSRGKVFSMPNWEGPVSQNGKKSGARYRLGRWLYDNKRLIVVTDEKGEDTLQLYYTDNSKNPENLPFLNIGRPIEVEPSPRKPLIALTNHRSELILVNLKSRKSIILDKSKYNRISGITWSRDGEWIAYSFWNSERTSCIKLCNVARKKTYFITKAILQDFSPSFDPDGRFLYFLSNREFDPVYDSMQFDLGFPANIKPYLITLRKEMASPFRYTDIAPTGLELTGLDKLELSLDKIKKTIKRIRIDLDGIQDRVIPFPLAVGKYTQICGNKDKVLFVTWPIEGSSKHWFSEEIPAEGMFEYYDLKEQKKYTIIEGITDFKVSQDSEIIIYRAKNKLRIIKPVEKIDKRIPNQPVGHKSGWLDLSRVRIMVEPSLEWRQMYRDAWRLQRDHFWTKDMSGVNWTKVYKRYLPLLERIGTRGEFSDLIWEMQGELGTSHAYEWGGDYRKEPQYKQGFLGADLEYNRRYNAFRI</sequence>
<evidence type="ECO:0000256" key="5">
    <source>
        <dbReference type="ARBA" id="ARBA00022801"/>
    </source>
</evidence>
<keyword evidence="5" id="KW-0378">Hydrolase</keyword>
<feature type="domain" description="Tricorn protease C1" evidence="8">
    <location>
        <begin position="670"/>
        <end position="728"/>
    </location>
</feature>
<dbReference type="SUPFAM" id="SSF69304">
    <property type="entry name" value="Tricorn protease N-terminal domain"/>
    <property type="match status" value="1"/>
</dbReference>
<keyword evidence="4" id="KW-0645">Protease</keyword>
<gene>
    <name evidence="9" type="ORF">AMJ52_08315</name>
</gene>
<accession>A0A0S7YCC4</accession>
<evidence type="ECO:0000256" key="2">
    <source>
        <dbReference type="ARBA" id="ARBA00008524"/>
    </source>
</evidence>
<feature type="non-terminal residue" evidence="9">
    <location>
        <position position="768"/>
    </location>
</feature>
<proteinExistence type="inferred from homology"/>
<dbReference type="GO" id="GO:0005737">
    <property type="term" value="C:cytoplasm"/>
    <property type="evidence" value="ECO:0007669"/>
    <property type="project" value="UniProtKB-SubCell"/>
</dbReference>
<dbReference type="GO" id="GO:0008236">
    <property type="term" value="F:serine-type peptidase activity"/>
    <property type="evidence" value="ECO:0007669"/>
    <property type="project" value="UniProtKB-KW"/>
</dbReference>
<dbReference type="Pfam" id="PF14684">
    <property type="entry name" value="Tricorn_C1"/>
    <property type="match status" value="1"/>
</dbReference>
<reference evidence="9 10" key="1">
    <citation type="journal article" date="2015" name="Microbiome">
        <title>Genomic resolution of linkages in carbon, nitrogen, and sulfur cycling among widespread estuary sediment bacteria.</title>
        <authorList>
            <person name="Baker B.J."/>
            <person name="Lazar C.S."/>
            <person name="Teske A.P."/>
            <person name="Dick G.J."/>
        </authorList>
    </citation>
    <scope>NUCLEOTIDE SEQUENCE [LARGE SCALE GENOMIC DNA]</scope>
    <source>
        <strain evidence="9">DG_78</strain>
    </source>
</reference>
<dbReference type="CDD" id="cd07562">
    <property type="entry name" value="Peptidase_S41_TRI"/>
    <property type="match status" value="1"/>
</dbReference>
<dbReference type="Gene3D" id="2.120.10.60">
    <property type="entry name" value="Tricorn protease N-terminal domain"/>
    <property type="match status" value="1"/>
</dbReference>
<evidence type="ECO:0000313" key="9">
    <source>
        <dbReference type="EMBL" id="KPJ71849.1"/>
    </source>
</evidence>
<dbReference type="SUPFAM" id="SSF52096">
    <property type="entry name" value="ClpP/crotonase"/>
    <property type="match status" value="1"/>
</dbReference>
<evidence type="ECO:0000256" key="7">
    <source>
        <dbReference type="SAM" id="Coils"/>
    </source>
</evidence>
<dbReference type="InterPro" id="IPR015943">
    <property type="entry name" value="WD40/YVTN_repeat-like_dom_sf"/>
</dbReference>
<dbReference type="InterPro" id="IPR012393">
    <property type="entry name" value="Tricorn_protease"/>
</dbReference>
<dbReference type="Pfam" id="PF26549">
    <property type="entry name" value="Tricorn_N"/>
    <property type="match status" value="1"/>
</dbReference>
<evidence type="ECO:0000256" key="3">
    <source>
        <dbReference type="ARBA" id="ARBA00022490"/>
    </source>
</evidence>
<dbReference type="Gene3D" id="3.30.750.44">
    <property type="match status" value="1"/>
</dbReference>
<dbReference type="Pfam" id="PF26550">
    <property type="entry name" value="Tricorn_2nd"/>
    <property type="match status" value="1"/>
</dbReference>
<evidence type="ECO:0000313" key="10">
    <source>
        <dbReference type="Proteomes" id="UP000051012"/>
    </source>
</evidence>
<evidence type="ECO:0000256" key="6">
    <source>
        <dbReference type="ARBA" id="ARBA00022825"/>
    </source>
</evidence>
<keyword evidence="6" id="KW-0720">Serine protease</keyword>
<evidence type="ECO:0000256" key="4">
    <source>
        <dbReference type="ARBA" id="ARBA00022670"/>
    </source>
</evidence>
<name>A0A0S7YCC4_UNCT6</name>
<dbReference type="GO" id="GO:0006508">
    <property type="term" value="P:proteolysis"/>
    <property type="evidence" value="ECO:0007669"/>
    <property type="project" value="UniProtKB-KW"/>
</dbReference>
<protein>
    <submittedName>
        <fullName evidence="9">Peptidase S41</fullName>
    </submittedName>
</protein>
<dbReference type="AlphaFoldDB" id="A0A0S7YCC4"/>
<dbReference type="EMBL" id="LJNI01000118">
    <property type="protein sequence ID" value="KPJ71849.1"/>
    <property type="molecule type" value="Genomic_DNA"/>
</dbReference>